<dbReference type="PRINTS" id="PR00081">
    <property type="entry name" value="GDHRDH"/>
</dbReference>
<evidence type="ECO:0000256" key="2">
    <source>
        <dbReference type="ARBA" id="ARBA00023002"/>
    </source>
</evidence>
<evidence type="ECO:0000256" key="3">
    <source>
        <dbReference type="RuleBase" id="RU000363"/>
    </source>
</evidence>
<accession>A0ABD5E811</accession>
<keyword evidence="2" id="KW-0560">Oxidoreductase</keyword>
<dbReference type="Proteomes" id="UP001183607">
    <property type="component" value="Unassembled WGS sequence"/>
</dbReference>
<dbReference type="PANTHER" id="PTHR44169:SF6">
    <property type="entry name" value="NADPH-DEPENDENT 1-ACYLDIHYDROXYACETONE PHOSPHATE REDUCTASE"/>
    <property type="match status" value="1"/>
</dbReference>
<comment type="caution">
    <text evidence="4">The sequence shown here is derived from an EMBL/GenBank/DDBJ whole genome shotgun (WGS) entry which is preliminary data.</text>
</comment>
<dbReference type="RefSeq" id="WP_093852992.1">
    <property type="nucleotide sequence ID" value="NZ_JAVRER010000022.1"/>
</dbReference>
<evidence type="ECO:0000256" key="1">
    <source>
        <dbReference type="ARBA" id="ARBA00006484"/>
    </source>
</evidence>
<dbReference type="PANTHER" id="PTHR44169">
    <property type="entry name" value="NADPH-DEPENDENT 1-ACYLDIHYDROXYACETONE PHOSPHATE REDUCTASE"/>
    <property type="match status" value="1"/>
</dbReference>
<reference evidence="5" key="1">
    <citation type="submission" date="2023-07" db="EMBL/GenBank/DDBJ databases">
        <title>30 novel species of actinomycetes from the DSMZ collection.</title>
        <authorList>
            <person name="Nouioui I."/>
        </authorList>
    </citation>
    <scope>NUCLEOTIDE SEQUENCE [LARGE SCALE GENOMIC DNA]</scope>
    <source>
        <strain evidence="5">DSM 41982</strain>
    </source>
</reference>
<dbReference type="Pfam" id="PF00106">
    <property type="entry name" value="adh_short"/>
    <property type="match status" value="1"/>
</dbReference>
<dbReference type="EMBL" id="JAVRER010000022">
    <property type="protein sequence ID" value="MDT0416917.1"/>
    <property type="molecule type" value="Genomic_DNA"/>
</dbReference>
<dbReference type="PROSITE" id="PS00061">
    <property type="entry name" value="ADH_SHORT"/>
    <property type="match status" value="1"/>
</dbReference>
<dbReference type="SUPFAM" id="SSF51735">
    <property type="entry name" value="NAD(P)-binding Rossmann-fold domains"/>
    <property type="match status" value="1"/>
</dbReference>
<dbReference type="NCBIfam" id="NF006119">
    <property type="entry name" value="PRK08264.1-5"/>
    <property type="match status" value="1"/>
</dbReference>
<evidence type="ECO:0000313" key="4">
    <source>
        <dbReference type="EMBL" id="MDT0416917.1"/>
    </source>
</evidence>
<dbReference type="GO" id="GO:0016491">
    <property type="term" value="F:oxidoreductase activity"/>
    <property type="evidence" value="ECO:0007669"/>
    <property type="project" value="UniProtKB-KW"/>
</dbReference>
<protein>
    <submittedName>
        <fullName evidence="4">SDR family oxidoreductase</fullName>
    </submittedName>
</protein>
<comment type="similarity">
    <text evidence="1 3">Belongs to the short-chain dehydrogenases/reductases (SDR) family.</text>
</comment>
<sequence length="238" mass="25164">MEIAGQTAFVTGANRGIGRRFVEELLARGVRQVYAGVRDPERADEALRADPRVTLVRLDITDRASVEAAARQAGDVALLVNNAGISVSAPLLDGPLDTTRRTLDTNLYGTLDMTRAFAPALRAHRGALVNILSALSWFTVPGSGAYAISKAGAWAMTNTLRIELAPAGVLVQGVHLGAADTDMMGDYEGPKIDPAEVARQSLDGVEKGEIEILADDWSRTVKAALPGEPNAVLSHLLG</sequence>
<evidence type="ECO:0000313" key="5">
    <source>
        <dbReference type="Proteomes" id="UP001183607"/>
    </source>
</evidence>
<gene>
    <name evidence="4" type="ORF">RM574_15600</name>
</gene>
<dbReference type="InterPro" id="IPR002347">
    <property type="entry name" value="SDR_fam"/>
</dbReference>
<dbReference type="InterPro" id="IPR020904">
    <property type="entry name" value="Sc_DH/Rdtase_CS"/>
</dbReference>
<proteinExistence type="inferred from homology"/>
<name>A0ABD5E811_9ACTN</name>
<organism evidence="4 5">
    <name type="scientific">Streptomyces evansiae</name>
    <dbReference type="NCBI Taxonomy" id="3075535"/>
    <lineage>
        <taxon>Bacteria</taxon>
        <taxon>Bacillati</taxon>
        <taxon>Actinomycetota</taxon>
        <taxon>Actinomycetes</taxon>
        <taxon>Kitasatosporales</taxon>
        <taxon>Streptomycetaceae</taxon>
        <taxon>Streptomyces</taxon>
    </lineage>
</organism>
<dbReference type="AlphaFoldDB" id="A0ABD5E811"/>
<dbReference type="InterPro" id="IPR036291">
    <property type="entry name" value="NAD(P)-bd_dom_sf"/>
</dbReference>
<dbReference type="PRINTS" id="PR00080">
    <property type="entry name" value="SDRFAMILY"/>
</dbReference>
<dbReference type="Gene3D" id="3.40.50.720">
    <property type="entry name" value="NAD(P)-binding Rossmann-like Domain"/>
    <property type="match status" value="1"/>
</dbReference>